<dbReference type="InterPro" id="IPR051023">
    <property type="entry name" value="PP2A_Regulatory_Subunit_A"/>
</dbReference>
<dbReference type="GO" id="GO:0019888">
    <property type="term" value="F:protein phosphatase regulator activity"/>
    <property type="evidence" value="ECO:0007669"/>
    <property type="project" value="TreeGrafter"/>
</dbReference>
<dbReference type="InterPro" id="IPR016024">
    <property type="entry name" value="ARM-type_fold"/>
</dbReference>
<dbReference type="GeneID" id="5855322"/>
<feature type="region of interest" description="Disordered" evidence="3">
    <location>
        <begin position="319"/>
        <end position="369"/>
    </location>
</feature>
<dbReference type="PROSITE" id="PS50077">
    <property type="entry name" value="HEAT_REPEAT"/>
    <property type="match status" value="1"/>
</dbReference>
<dbReference type="AlphaFoldDB" id="A8Q0C8"/>
<gene>
    <name evidence="4" type="ORF">MGL_2014</name>
</gene>
<protein>
    <submittedName>
        <fullName evidence="4">Uncharacterized protein</fullName>
    </submittedName>
</protein>
<keyword evidence="1" id="KW-0677">Repeat</keyword>
<dbReference type="STRING" id="425265.A8Q0C8"/>
<dbReference type="GO" id="GO:0005737">
    <property type="term" value="C:cytoplasm"/>
    <property type="evidence" value="ECO:0007669"/>
    <property type="project" value="TreeGrafter"/>
</dbReference>
<dbReference type="VEuPathDB" id="FungiDB:MGL_2014"/>
<name>A8Q0C8_MALGO</name>
<dbReference type="EMBL" id="AAYY01000006">
    <property type="protein sequence ID" value="EDP43801.1"/>
    <property type="molecule type" value="Genomic_DNA"/>
</dbReference>
<dbReference type="KEGG" id="mgl:MGL_2014"/>
<evidence type="ECO:0000256" key="1">
    <source>
        <dbReference type="ARBA" id="ARBA00022737"/>
    </source>
</evidence>
<dbReference type="InterPro" id="IPR011989">
    <property type="entry name" value="ARM-like"/>
</dbReference>
<dbReference type="PANTHER" id="PTHR10648">
    <property type="entry name" value="SERINE/THREONINE-PROTEIN PHOSPHATASE PP2A 65 KDA REGULATORY SUBUNIT"/>
    <property type="match status" value="1"/>
</dbReference>
<accession>A8Q0C8</accession>
<comment type="caution">
    <text evidence="4">The sequence shown here is derived from an EMBL/GenBank/DDBJ whole genome shotgun (WGS) entry which is preliminary data.</text>
</comment>
<organism evidence="4 5">
    <name type="scientific">Malassezia globosa (strain ATCC MYA-4612 / CBS 7966)</name>
    <name type="common">Dandruff-associated fungus</name>
    <dbReference type="NCBI Taxonomy" id="425265"/>
    <lineage>
        <taxon>Eukaryota</taxon>
        <taxon>Fungi</taxon>
        <taxon>Dikarya</taxon>
        <taxon>Basidiomycota</taxon>
        <taxon>Ustilaginomycotina</taxon>
        <taxon>Malasseziomycetes</taxon>
        <taxon>Malasseziales</taxon>
        <taxon>Malasseziaceae</taxon>
        <taxon>Malassezia</taxon>
    </lineage>
</organism>
<dbReference type="InterPro" id="IPR021133">
    <property type="entry name" value="HEAT_type_2"/>
</dbReference>
<feature type="compositionally biased region" description="Polar residues" evidence="3">
    <location>
        <begin position="62"/>
        <end position="72"/>
    </location>
</feature>
<evidence type="ECO:0000256" key="3">
    <source>
        <dbReference type="SAM" id="MobiDB-lite"/>
    </source>
</evidence>
<dbReference type="PANTHER" id="PTHR10648:SF1">
    <property type="entry name" value="SERINE_THREONINE-PROTEIN PHOSPHATASE 4 REGULATORY SUBUNIT 1"/>
    <property type="match status" value="1"/>
</dbReference>
<keyword evidence="5" id="KW-1185">Reference proteome</keyword>
<reference evidence="4 5" key="1">
    <citation type="journal article" date="2007" name="Proc. Natl. Acad. Sci. U.S.A.">
        <title>Dandruff-associated Malassezia genomes reveal convergent and divergent virulence traits shared with plant and human fungal pathogens.</title>
        <authorList>
            <person name="Xu J."/>
            <person name="Saunders C.W."/>
            <person name="Hu P."/>
            <person name="Grant R.A."/>
            <person name="Boekhout T."/>
            <person name="Kuramae E.E."/>
            <person name="Kronstad J.W."/>
            <person name="Deangelis Y.M."/>
            <person name="Reeder N.L."/>
            <person name="Johnstone K.R."/>
            <person name="Leland M."/>
            <person name="Fieno A.M."/>
            <person name="Begley W.M."/>
            <person name="Sun Y."/>
            <person name="Lacey M.P."/>
            <person name="Chaudhary T."/>
            <person name="Keough T."/>
            <person name="Chu L."/>
            <person name="Sears R."/>
            <person name="Yuan B."/>
            <person name="Dawson T.L.Jr."/>
        </authorList>
    </citation>
    <scope>NUCLEOTIDE SEQUENCE [LARGE SCALE GENOMIC DNA]</scope>
    <source>
        <strain evidence="5">ATCC MYA-4612 / CBS 7966</strain>
    </source>
</reference>
<dbReference type="OMA" id="DEIAMED"/>
<feature type="region of interest" description="Disordered" evidence="3">
    <location>
        <begin position="27"/>
        <end position="72"/>
    </location>
</feature>
<feature type="compositionally biased region" description="Acidic residues" evidence="3">
    <location>
        <begin position="348"/>
        <end position="364"/>
    </location>
</feature>
<dbReference type="OrthoDB" id="9986677at2759"/>
<dbReference type="SUPFAM" id="SSF48371">
    <property type="entry name" value="ARM repeat"/>
    <property type="match status" value="1"/>
</dbReference>
<dbReference type="InParanoid" id="A8Q0C8"/>
<feature type="region of interest" description="Disordered" evidence="3">
    <location>
        <begin position="631"/>
        <end position="660"/>
    </location>
</feature>
<dbReference type="RefSeq" id="XP_001731015.1">
    <property type="nucleotide sequence ID" value="XM_001730963.1"/>
</dbReference>
<proteinExistence type="predicted"/>
<feature type="repeat" description="HEAT" evidence="2">
    <location>
        <begin position="888"/>
        <end position="926"/>
    </location>
</feature>
<evidence type="ECO:0000313" key="5">
    <source>
        <dbReference type="Proteomes" id="UP000008837"/>
    </source>
</evidence>
<feature type="region of interest" description="Disordered" evidence="3">
    <location>
        <begin position="213"/>
        <end position="306"/>
    </location>
</feature>
<dbReference type="Gene3D" id="1.25.10.10">
    <property type="entry name" value="Leucine-rich Repeat Variant"/>
    <property type="match status" value="1"/>
</dbReference>
<feature type="region of interest" description="Disordered" evidence="3">
    <location>
        <begin position="161"/>
        <end position="181"/>
    </location>
</feature>
<feature type="compositionally biased region" description="Low complexity" evidence="3">
    <location>
        <begin position="265"/>
        <end position="278"/>
    </location>
</feature>
<evidence type="ECO:0000256" key="2">
    <source>
        <dbReference type="PROSITE-ProRule" id="PRU00103"/>
    </source>
</evidence>
<dbReference type="Proteomes" id="UP000008837">
    <property type="component" value="Unassembled WGS sequence"/>
</dbReference>
<sequence length="1202" mass="132287">MSMLHPSSLHGRVGSCPIPIRRVHSFDASQREHGSSPSSERSCSLSPPSSPLHFSKRHMVPTSRNHTRVSSVPNLRTVRRLSNHFQGSRPHVRSYSPPPAVLSAPHLNLPVPAGWQEGPFSASSNARISSPLSESFEGGEAFTQREPPPVPGPDVIDSVWFDSPPAETVRTPDYSDEMERFGPVFPTSPVLALDSAGSASDKVVNLGFPRLSSLSLQSSTSPPDMTVSPRSVPDSPPKTRSNIALPPRSGYSLSDDSDSLRSEGDTSAGSGPSSNESSSENEGDSALDDDDDDDDDSNEQRIRKWQLVRSSAVPTLPDATVQRAGLVPDSTMYADVSTNGTRHRTSDSEEEEDTSNDADAEDEREERSVRKTAALLAPLSGVTAPEVSTAGNAPISATAPAVEEDLIDTTVDPDETTEFLDDGLSCLERIFLFAKSDLAYHRVLVSRCLADWIKDVDLTDAVEYIIPLLNGLATDELEVSAVFAPELGRLMWFFFRNCPLQELSDLEPSTDDTDEEIMPRPCITVSTFTPLLCSLLLNPNNAVSGATQASIVEYFLRSKHYDEALRQEDDDSHSTADDVRHADLVEMGMARDKLVPLTPYNFGREAREAVLNELFEHVAIAISCMDDSTPEPSASTAAASSAIPAPNTDKAESGAGATPYERLPFDEESALGRMMSVNLLAAITVEGGFSREQLTCRVVPEITSWPCDPAFFVRKEVAAAIGIIGKALMVEEDDGFLLEETNAPVRLFEAINRVLLDHVWQVRQAACYSLPGVFAIQPHNQARRENLVLIMRALKQDVSPNVQLAAFEMIGEVIYLFHDDDAGVPDELVRMFMGLPIDAALAVDTGNGTTSDTEAHRDLLSNSDYSLIIAFNFPAVLLTMGAQHWPKLRPLYMQLTQHAYDNVRNSLAASLHEIARLLGSEMAATDLVPVVDRFLHDSCLDVTATLLEHMDEFWLLLPPHIAREQLRRIPALWFDAYSQEWHLRQSLAMHIPSLVPTLLLTDEDGCLVTLLLLALNDSVNAIRAIGCHAVPIIYHTFRLHDETIADGFLSMLCDFAYAPTSRQRSTFLHIARVLLEEELGCDRFEHLVLPCLLKLAGDCVMDVRIALVRTFQQIWSRHWYTSQNMPHSLLRVAATLLACRVRVVQDIMRSLEPPLQDVKVSEAVPPDERLPLEFGPARPLLDQTTIPWRNIDECEQSDGASV</sequence>
<feature type="compositionally biased region" description="Acidic residues" evidence="3">
    <location>
        <begin position="279"/>
        <end position="297"/>
    </location>
</feature>
<feature type="compositionally biased region" description="Low complexity" evidence="3">
    <location>
        <begin position="631"/>
        <end position="646"/>
    </location>
</feature>
<feature type="compositionally biased region" description="Low complexity" evidence="3">
    <location>
        <begin position="35"/>
        <end position="47"/>
    </location>
</feature>
<evidence type="ECO:0000313" key="4">
    <source>
        <dbReference type="EMBL" id="EDP43801.1"/>
    </source>
</evidence>